<organism evidence="2 3">
    <name type="scientific">Kingdonia uniflora</name>
    <dbReference type="NCBI Taxonomy" id="39325"/>
    <lineage>
        <taxon>Eukaryota</taxon>
        <taxon>Viridiplantae</taxon>
        <taxon>Streptophyta</taxon>
        <taxon>Embryophyta</taxon>
        <taxon>Tracheophyta</taxon>
        <taxon>Spermatophyta</taxon>
        <taxon>Magnoliopsida</taxon>
        <taxon>Ranunculales</taxon>
        <taxon>Circaeasteraceae</taxon>
        <taxon>Kingdonia</taxon>
    </lineage>
</organism>
<dbReference type="EMBL" id="JACGCM010001659">
    <property type="protein sequence ID" value="KAF6151805.1"/>
    <property type="molecule type" value="Genomic_DNA"/>
</dbReference>
<accession>A0A7J7MA88</accession>
<dbReference type="Gene3D" id="3.40.50.1820">
    <property type="entry name" value="alpha/beta hydrolase"/>
    <property type="match status" value="1"/>
</dbReference>
<protein>
    <recommendedName>
        <fullName evidence="1">AB hydrolase-1 domain-containing protein</fullName>
    </recommendedName>
</protein>
<comment type="caution">
    <text evidence="2">The sequence shown here is derived from an EMBL/GenBank/DDBJ whole genome shotgun (WGS) entry which is preliminary data.</text>
</comment>
<reference evidence="2 3" key="1">
    <citation type="journal article" date="2020" name="IScience">
        <title>Genome Sequencing of the Endangered Kingdonia uniflora (Circaeasteraceae, Ranunculales) Reveals Potential Mechanisms of Evolutionary Specialization.</title>
        <authorList>
            <person name="Sun Y."/>
            <person name="Deng T."/>
            <person name="Zhang A."/>
            <person name="Moore M.J."/>
            <person name="Landis J.B."/>
            <person name="Lin N."/>
            <person name="Zhang H."/>
            <person name="Zhang X."/>
            <person name="Huang J."/>
            <person name="Zhang X."/>
            <person name="Sun H."/>
            <person name="Wang H."/>
        </authorList>
    </citation>
    <scope>NUCLEOTIDE SEQUENCE [LARGE SCALE GENOMIC DNA]</scope>
    <source>
        <strain evidence="2">TB1705</strain>
        <tissue evidence="2">Leaf</tissue>
    </source>
</reference>
<keyword evidence="3" id="KW-1185">Reference proteome</keyword>
<dbReference type="OrthoDB" id="19657at2759"/>
<dbReference type="Pfam" id="PF00561">
    <property type="entry name" value="Abhydrolase_1"/>
    <property type="match status" value="1"/>
</dbReference>
<evidence type="ECO:0000313" key="2">
    <source>
        <dbReference type="EMBL" id="KAF6151805.1"/>
    </source>
</evidence>
<dbReference type="InterPro" id="IPR000073">
    <property type="entry name" value="AB_hydrolase_1"/>
</dbReference>
<feature type="domain" description="AB hydrolase-1" evidence="1">
    <location>
        <begin position="2"/>
        <end position="78"/>
    </location>
</feature>
<dbReference type="AlphaFoldDB" id="A0A7J7MA88"/>
<dbReference type="InterPro" id="IPR029058">
    <property type="entry name" value="AB_hydrolase_fold"/>
</dbReference>
<dbReference type="Proteomes" id="UP000541444">
    <property type="component" value="Unassembled WGS sequence"/>
</dbReference>
<dbReference type="PANTHER" id="PTHR43433">
    <property type="entry name" value="HYDROLASE, ALPHA/BETA FOLD FAMILY PROTEIN"/>
    <property type="match status" value="1"/>
</dbReference>
<dbReference type="PANTHER" id="PTHR43433:SF5">
    <property type="entry name" value="AB HYDROLASE-1 DOMAIN-CONTAINING PROTEIN"/>
    <property type="match status" value="1"/>
</dbReference>
<dbReference type="InterPro" id="IPR050471">
    <property type="entry name" value="AB_hydrolase"/>
</dbReference>
<gene>
    <name evidence="2" type="ORF">GIB67_010379</name>
</gene>
<sequence>MGQSSALTKKSQYTMIIMEKDTISLIDHLGWVKPHVFGHSMGAMIACKLATMASNRILSLALLKVTGGGFEYFPKVRYVWNFSLPINSKNTLGKEIALINFLRRKTDLIRKKDTHETTKQLPCDVFGEIDHFHEYIELYLKLPRNDFDGG</sequence>
<dbReference type="SUPFAM" id="SSF53474">
    <property type="entry name" value="alpha/beta-Hydrolases"/>
    <property type="match status" value="1"/>
</dbReference>
<evidence type="ECO:0000259" key="1">
    <source>
        <dbReference type="Pfam" id="PF00561"/>
    </source>
</evidence>
<proteinExistence type="predicted"/>
<evidence type="ECO:0000313" key="3">
    <source>
        <dbReference type="Proteomes" id="UP000541444"/>
    </source>
</evidence>
<name>A0A7J7MA88_9MAGN</name>